<dbReference type="EMBL" id="JBJUIK010000012">
    <property type="protein sequence ID" value="KAL3510220.1"/>
    <property type="molecule type" value="Genomic_DNA"/>
</dbReference>
<evidence type="ECO:0000313" key="2">
    <source>
        <dbReference type="EMBL" id="KAL3510220.1"/>
    </source>
</evidence>
<name>A0ABD2YW10_9GENT</name>
<dbReference type="Proteomes" id="UP001630127">
    <property type="component" value="Unassembled WGS sequence"/>
</dbReference>
<sequence length="115" mass="13135">MSRKGQVNGCKLCHERGHNIGSYKRRETNEGDGGATEQSGNLKWKVNKMIREEMINVRALVLLTTWYLKVLVLIITRYFNNKRVNNVPEAARIEVVLTKCPIQDAATKSLRPKKP</sequence>
<protein>
    <submittedName>
        <fullName evidence="2">Uncharacterized protein</fullName>
    </submittedName>
</protein>
<keyword evidence="1" id="KW-0812">Transmembrane</keyword>
<keyword evidence="1" id="KW-1133">Transmembrane helix</keyword>
<evidence type="ECO:0000256" key="1">
    <source>
        <dbReference type="SAM" id="Phobius"/>
    </source>
</evidence>
<dbReference type="AlphaFoldDB" id="A0ABD2YW10"/>
<comment type="caution">
    <text evidence="2">The sequence shown here is derived from an EMBL/GenBank/DDBJ whole genome shotgun (WGS) entry which is preliminary data.</text>
</comment>
<reference evidence="2 3" key="1">
    <citation type="submission" date="2024-11" db="EMBL/GenBank/DDBJ databases">
        <title>A near-complete genome assembly of Cinchona calisaya.</title>
        <authorList>
            <person name="Lian D.C."/>
            <person name="Zhao X.W."/>
            <person name="Wei L."/>
        </authorList>
    </citation>
    <scope>NUCLEOTIDE SEQUENCE [LARGE SCALE GENOMIC DNA]</scope>
    <source>
        <tissue evidence="2">Nenye</tissue>
    </source>
</reference>
<gene>
    <name evidence="2" type="ORF">ACH5RR_029621</name>
</gene>
<feature type="transmembrane region" description="Helical" evidence="1">
    <location>
        <begin position="59"/>
        <end position="79"/>
    </location>
</feature>
<proteinExistence type="predicted"/>
<keyword evidence="1" id="KW-0472">Membrane</keyword>
<evidence type="ECO:0000313" key="3">
    <source>
        <dbReference type="Proteomes" id="UP001630127"/>
    </source>
</evidence>
<organism evidence="2 3">
    <name type="scientific">Cinchona calisaya</name>
    <dbReference type="NCBI Taxonomy" id="153742"/>
    <lineage>
        <taxon>Eukaryota</taxon>
        <taxon>Viridiplantae</taxon>
        <taxon>Streptophyta</taxon>
        <taxon>Embryophyta</taxon>
        <taxon>Tracheophyta</taxon>
        <taxon>Spermatophyta</taxon>
        <taxon>Magnoliopsida</taxon>
        <taxon>eudicotyledons</taxon>
        <taxon>Gunneridae</taxon>
        <taxon>Pentapetalae</taxon>
        <taxon>asterids</taxon>
        <taxon>lamiids</taxon>
        <taxon>Gentianales</taxon>
        <taxon>Rubiaceae</taxon>
        <taxon>Cinchonoideae</taxon>
        <taxon>Cinchoneae</taxon>
        <taxon>Cinchona</taxon>
    </lineage>
</organism>
<keyword evidence="3" id="KW-1185">Reference proteome</keyword>
<accession>A0ABD2YW10</accession>